<keyword evidence="1" id="KW-0732">Signal</keyword>
<sequence length="57" mass="6323">MPWFAGRRPVLTSIVFLCFPLVLWVRRPSNCLTNEHAFGRLHANCNAGTVSTGYASS</sequence>
<feature type="chain" id="PRO_5003774062" evidence="1">
    <location>
        <begin position="25"/>
        <end position="57"/>
    </location>
</feature>
<name>J3MPB3_ORYBR</name>
<evidence type="ECO:0000313" key="2">
    <source>
        <dbReference type="EnsemblPlants" id="OB07G32450.1"/>
    </source>
</evidence>
<dbReference type="Proteomes" id="UP000006038">
    <property type="component" value="Chromosome 7"/>
</dbReference>
<keyword evidence="3" id="KW-1185">Reference proteome</keyword>
<evidence type="ECO:0000313" key="3">
    <source>
        <dbReference type="Proteomes" id="UP000006038"/>
    </source>
</evidence>
<reference evidence="2" key="2">
    <citation type="submission" date="2013-04" db="UniProtKB">
        <authorList>
            <consortium name="EnsemblPlants"/>
        </authorList>
    </citation>
    <scope>IDENTIFICATION</scope>
</reference>
<accession>J3MPB3</accession>
<dbReference type="AlphaFoldDB" id="J3MPB3"/>
<proteinExistence type="predicted"/>
<dbReference type="EnsemblPlants" id="OB07G32450.1">
    <property type="protein sequence ID" value="OB07G32450.1"/>
    <property type="gene ID" value="OB07G32450"/>
</dbReference>
<evidence type="ECO:0000256" key="1">
    <source>
        <dbReference type="SAM" id="SignalP"/>
    </source>
</evidence>
<dbReference type="HOGENOM" id="CLU_2999692_0_0_1"/>
<feature type="signal peptide" evidence="1">
    <location>
        <begin position="1"/>
        <end position="24"/>
    </location>
</feature>
<reference evidence="2" key="1">
    <citation type="journal article" date="2013" name="Nat. Commun.">
        <title>Whole-genome sequencing of Oryza brachyantha reveals mechanisms underlying Oryza genome evolution.</title>
        <authorList>
            <person name="Chen J."/>
            <person name="Huang Q."/>
            <person name="Gao D."/>
            <person name="Wang J."/>
            <person name="Lang Y."/>
            <person name="Liu T."/>
            <person name="Li B."/>
            <person name="Bai Z."/>
            <person name="Luis Goicoechea J."/>
            <person name="Liang C."/>
            <person name="Chen C."/>
            <person name="Zhang W."/>
            <person name="Sun S."/>
            <person name="Liao Y."/>
            <person name="Zhang X."/>
            <person name="Yang L."/>
            <person name="Song C."/>
            <person name="Wang M."/>
            <person name="Shi J."/>
            <person name="Liu G."/>
            <person name="Liu J."/>
            <person name="Zhou H."/>
            <person name="Zhou W."/>
            <person name="Yu Q."/>
            <person name="An N."/>
            <person name="Chen Y."/>
            <person name="Cai Q."/>
            <person name="Wang B."/>
            <person name="Liu B."/>
            <person name="Min J."/>
            <person name="Huang Y."/>
            <person name="Wu H."/>
            <person name="Li Z."/>
            <person name="Zhang Y."/>
            <person name="Yin Y."/>
            <person name="Song W."/>
            <person name="Jiang J."/>
            <person name="Jackson S.A."/>
            <person name="Wing R.A."/>
            <person name="Wang J."/>
            <person name="Chen M."/>
        </authorList>
    </citation>
    <scope>NUCLEOTIDE SEQUENCE [LARGE SCALE GENOMIC DNA]</scope>
    <source>
        <strain evidence="2">cv. IRGC 101232</strain>
    </source>
</reference>
<organism evidence="2">
    <name type="scientific">Oryza brachyantha</name>
    <name type="common">malo sina</name>
    <dbReference type="NCBI Taxonomy" id="4533"/>
    <lineage>
        <taxon>Eukaryota</taxon>
        <taxon>Viridiplantae</taxon>
        <taxon>Streptophyta</taxon>
        <taxon>Embryophyta</taxon>
        <taxon>Tracheophyta</taxon>
        <taxon>Spermatophyta</taxon>
        <taxon>Magnoliopsida</taxon>
        <taxon>Liliopsida</taxon>
        <taxon>Poales</taxon>
        <taxon>Poaceae</taxon>
        <taxon>BOP clade</taxon>
        <taxon>Oryzoideae</taxon>
        <taxon>Oryzeae</taxon>
        <taxon>Oryzinae</taxon>
        <taxon>Oryza</taxon>
    </lineage>
</organism>
<dbReference type="Gramene" id="OB07G32450.1">
    <property type="protein sequence ID" value="OB07G32450.1"/>
    <property type="gene ID" value="OB07G32450"/>
</dbReference>
<protein>
    <submittedName>
        <fullName evidence="2">Uncharacterized protein</fullName>
    </submittedName>
</protein>